<accession>A0A5J4VAA9</accession>
<comment type="caution">
    <text evidence="2">The sequence shown here is derived from an EMBL/GenBank/DDBJ whole genome shotgun (WGS) entry which is preliminary data.</text>
</comment>
<feature type="non-terminal residue" evidence="2">
    <location>
        <position position="1"/>
    </location>
</feature>
<dbReference type="Proteomes" id="UP000324800">
    <property type="component" value="Unassembled WGS sequence"/>
</dbReference>
<sequence>LILQFDEWFKAHEDTKPAQLQQVPHRLVAISNASEYDQTTSTYLKTFNIGSRSIPDLLVTSDSKGRLSFFNISELDNPKFWGSRQCGGTNNEGKEIIYLTFTPSIQSCSVITVNQQQECQPWVYAPPSMLRDSDGALLPPPIPVDEYAGIRKSDVLSPFRIPIPKIINKLIGITDLVFQPLVQFHECSDFILLPSKQIDMIYQLSHPQFTSSLPLVAQIQFRSSFFFHPNKFPIFGRLKEGGKKFILSQFGTIEKKEPDHKDSGQVEIINLLPNSQYTSIQSLTISSEDLQNIPSFYIPRSIIFMASSGTFAHFFPSSSYSFKTQPMNELSQIGSTQFTKLKTDASTIPSSDQIQIAQHKLQRRLRPLRIESSNKHNALLVILESVAEDRTFSLETEFFCSVLIPPTTTDPIQSKFHRYFSPQINRNQLQSGNNTTNQEPEANENEDMKEEYLISGSKGLLILSPTSCRDAVFAEKEGKIYIIILESEGEKLIIIDLTPSVSNGLIRMNNEEQYQNDISSSNLNTDNSYFQQQNRRNEQKNNFIILNEIQLKHPVDRIFQLPGNELNELNCLCYELLSGNRIKAEHINIYRKKEFDIKIDSSKENEDENEIIEEIQLNRDETPFIVKWQNLPSFDNKQWNIDDDSNKKQTEIVGFLLDDLNQNNKIHIGAILTTQRILIVDEHLHVLNVIHRDGTCSSSSSSSSYSPPYSYQPSSSLLSQLLPSPQQPIKLRPQTLFPTSLHFTSCLWICASLVYTTNTHLLITTLSPQIGTQLISNLSVPLSTIVSVYPDRVILSNNISPNPQYNLPEVEFISIPIQLFSYLTTGLAALLNSGIMMREEREKVKKLKQMKQSQNKENQIKLAVKQVQDTRSRYELKLSTLISQSFQVFHPISIPFTLIRTLRKLQLKQICAQILEKVLNHTSISKRRMKREKQRIKDIYQSMKEFGDGNDEEEEEVTGQENGKPFQKKKKKKPQDNLNHLSLPYTAFLSYPRSIESLFSSDSLFINEIIIAIENDQLDIAVEGMRKLVCEIERKINEQYLKDESYEISKYGDVDEDKEDKKIQDIQNKKEGKREEKKEDVVQNKKVEDVLIKQDNKKDEKKEEKKIQDTQVKKDEKKEEKKEEKKILDTQVKKEEKKENKIEEKKEEKKILDTQVKKEEKKENKIEEKKIQDNQTKKEEKKTQEVQIKKDDQKVNKTDKNPVIPRLPINAIQDSNEIIKGIKYWITKFKYKQNYNYINDEIVIE</sequence>
<evidence type="ECO:0000256" key="1">
    <source>
        <dbReference type="SAM" id="MobiDB-lite"/>
    </source>
</evidence>
<protein>
    <submittedName>
        <fullName evidence="2">Uncharacterized protein</fullName>
    </submittedName>
</protein>
<feature type="region of interest" description="Disordered" evidence="1">
    <location>
        <begin position="944"/>
        <end position="977"/>
    </location>
</feature>
<dbReference type="EMBL" id="SNRW01008518">
    <property type="protein sequence ID" value="KAA6379402.1"/>
    <property type="molecule type" value="Genomic_DNA"/>
</dbReference>
<feature type="region of interest" description="Disordered" evidence="1">
    <location>
        <begin position="1098"/>
        <end position="1203"/>
    </location>
</feature>
<feature type="region of interest" description="Disordered" evidence="1">
    <location>
        <begin position="1057"/>
        <end position="1080"/>
    </location>
</feature>
<evidence type="ECO:0000313" key="3">
    <source>
        <dbReference type="Proteomes" id="UP000324800"/>
    </source>
</evidence>
<feature type="compositionally biased region" description="Acidic residues" evidence="1">
    <location>
        <begin position="948"/>
        <end position="958"/>
    </location>
</feature>
<feature type="compositionally biased region" description="Polar residues" evidence="1">
    <location>
        <begin position="426"/>
        <end position="440"/>
    </location>
</feature>
<organism evidence="2 3">
    <name type="scientific">Streblomastix strix</name>
    <dbReference type="NCBI Taxonomy" id="222440"/>
    <lineage>
        <taxon>Eukaryota</taxon>
        <taxon>Metamonada</taxon>
        <taxon>Preaxostyla</taxon>
        <taxon>Oxymonadida</taxon>
        <taxon>Streblomastigidae</taxon>
        <taxon>Streblomastix</taxon>
    </lineage>
</organism>
<feature type="compositionally biased region" description="Basic and acidic residues" evidence="1">
    <location>
        <begin position="1098"/>
        <end position="1200"/>
    </location>
</feature>
<dbReference type="AlphaFoldDB" id="A0A5J4VAA9"/>
<name>A0A5J4VAA9_9EUKA</name>
<evidence type="ECO:0000313" key="2">
    <source>
        <dbReference type="EMBL" id="KAA6379402.1"/>
    </source>
</evidence>
<proteinExistence type="predicted"/>
<feature type="region of interest" description="Disordered" evidence="1">
    <location>
        <begin position="426"/>
        <end position="447"/>
    </location>
</feature>
<dbReference type="PANTHER" id="PTHR42264">
    <property type="entry name" value="EPHRIN_REC_LIKE DOMAIN-CONTAINING PROTEIN"/>
    <property type="match status" value="1"/>
</dbReference>
<gene>
    <name evidence="2" type="ORF">EZS28_025071</name>
</gene>
<reference evidence="2 3" key="1">
    <citation type="submission" date="2019-03" db="EMBL/GenBank/DDBJ databases">
        <title>Single cell metagenomics reveals metabolic interactions within the superorganism composed of flagellate Streblomastix strix and complex community of Bacteroidetes bacteria on its surface.</title>
        <authorList>
            <person name="Treitli S.C."/>
            <person name="Kolisko M."/>
            <person name="Husnik F."/>
            <person name="Keeling P."/>
            <person name="Hampl V."/>
        </authorList>
    </citation>
    <scope>NUCLEOTIDE SEQUENCE [LARGE SCALE GENOMIC DNA]</scope>
    <source>
        <strain evidence="2">ST1C</strain>
    </source>
</reference>